<proteinExistence type="predicted"/>
<keyword evidence="2" id="KW-0576">Peroxisome</keyword>
<evidence type="ECO:0000256" key="2">
    <source>
        <dbReference type="ARBA" id="ARBA00023140"/>
    </source>
</evidence>
<evidence type="ECO:0000313" key="4">
    <source>
        <dbReference type="EMBL" id="EDO38486.1"/>
    </source>
</evidence>
<dbReference type="HOGENOM" id="CLU_100620_1_0_1"/>
<dbReference type="Pfam" id="PF05648">
    <property type="entry name" value="PEX11"/>
    <property type="match status" value="1"/>
</dbReference>
<gene>
    <name evidence="4" type="ORF">NEMVEDRAFT_v1g188278</name>
</gene>
<reference evidence="4 5" key="1">
    <citation type="journal article" date="2007" name="Science">
        <title>Sea anemone genome reveals ancestral eumetazoan gene repertoire and genomic organization.</title>
        <authorList>
            <person name="Putnam N.H."/>
            <person name="Srivastava M."/>
            <person name="Hellsten U."/>
            <person name="Dirks B."/>
            <person name="Chapman J."/>
            <person name="Salamov A."/>
            <person name="Terry A."/>
            <person name="Shapiro H."/>
            <person name="Lindquist E."/>
            <person name="Kapitonov V.V."/>
            <person name="Jurka J."/>
            <person name="Genikhovich G."/>
            <person name="Grigoriev I.V."/>
            <person name="Lucas S.M."/>
            <person name="Steele R.E."/>
            <person name="Finnerty J.R."/>
            <person name="Technau U."/>
            <person name="Martindale M.Q."/>
            <person name="Rokhsar D.S."/>
        </authorList>
    </citation>
    <scope>NUCLEOTIDE SEQUENCE [LARGE SCALE GENOMIC DNA]</scope>
    <source>
        <strain evidence="5">CH2 X CH6</strain>
    </source>
</reference>
<evidence type="ECO:0008006" key="6">
    <source>
        <dbReference type="Google" id="ProtNLM"/>
    </source>
</evidence>
<dbReference type="STRING" id="45351.A7SCS7"/>
<dbReference type="InterPro" id="IPR008733">
    <property type="entry name" value="PEX11"/>
</dbReference>
<dbReference type="OMA" id="PIEKICW"/>
<name>A7SCS7_NEMVE</name>
<sequence length="229" mass="26034">MESYRGRDKVIRLLCYSGMLSGGLLSEVYKEDKLSRSLLIFAGRLAECRTMLRLFDDLSMFFHVKKYGLGLKDDLMLRVTKILSNTAIQIFYPVEHIAWARDNKIIHGDSARLYALSVYCWLVSLCLDALQSVWSLLQERNKYSQHKNGQPAKSKAKLIWYQSKRLELLISIVGSLADAVNAVHWSCPGFLWAGCLPKSAIGLFGTISSVCLMYNYLYPAKPSPHQKED</sequence>
<dbReference type="Proteomes" id="UP000001593">
    <property type="component" value="Unassembled WGS sequence"/>
</dbReference>
<dbReference type="AlphaFoldDB" id="A7SCS7"/>
<dbReference type="InterPro" id="IPR026510">
    <property type="entry name" value="PEX11C_met"/>
</dbReference>
<dbReference type="GO" id="GO:0005778">
    <property type="term" value="C:peroxisomal membrane"/>
    <property type="evidence" value="ECO:0000318"/>
    <property type="project" value="GO_Central"/>
</dbReference>
<keyword evidence="5" id="KW-1185">Reference proteome</keyword>
<protein>
    <recommendedName>
        <fullName evidence="6">Peroxisomal membrane protein 11C</fullName>
    </recommendedName>
</protein>
<keyword evidence="1" id="KW-0472">Membrane</keyword>
<dbReference type="KEGG" id="nve:5510041"/>
<accession>A7SCS7</accession>
<evidence type="ECO:0000256" key="3">
    <source>
        <dbReference type="ARBA" id="ARBA00046271"/>
    </source>
</evidence>
<organism evidence="4 5">
    <name type="scientific">Nematostella vectensis</name>
    <name type="common">Starlet sea anemone</name>
    <dbReference type="NCBI Taxonomy" id="45351"/>
    <lineage>
        <taxon>Eukaryota</taxon>
        <taxon>Metazoa</taxon>
        <taxon>Cnidaria</taxon>
        <taxon>Anthozoa</taxon>
        <taxon>Hexacorallia</taxon>
        <taxon>Actiniaria</taxon>
        <taxon>Edwardsiidae</taxon>
        <taxon>Nematostella</taxon>
    </lineage>
</organism>
<dbReference type="PhylomeDB" id="A7SCS7"/>
<dbReference type="EMBL" id="DS469625">
    <property type="protein sequence ID" value="EDO38486.1"/>
    <property type="molecule type" value="Genomic_DNA"/>
</dbReference>
<dbReference type="InParanoid" id="A7SCS7"/>
<dbReference type="GO" id="GO:0016559">
    <property type="term" value="P:peroxisome fission"/>
    <property type="evidence" value="ECO:0000318"/>
    <property type="project" value="GO_Central"/>
</dbReference>
<dbReference type="PANTHER" id="PTHR20990:SF1">
    <property type="entry name" value="PEROXISOMAL MEMBRANE PROTEIN 11C"/>
    <property type="match status" value="1"/>
</dbReference>
<dbReference type="PANTHER" id="PTHR20990">
    <property type="entry name" value="PEROXISOMAL BIOGENESIS FACTOR 11"/>
    <property type="match status" value="1"/>
</dbReference>
<evidence type="ECO:0000313" key="5">
    <source>
        <dbReference type="Proteomes" id="UP000001593"/>
    </source>
</evidence>
<dbReference type="OrthoDB" id="10005898at2759"/>
<dbReference type="eggNOG" id="KOG4186">
    <property type="taxonomic scope" value="Eukaryota"/>
</dbReference>
<evidence type="ECO:0000256" key="1">
    <source>
        <dbReference type="ARBA" id="ARBA00023136"/>
    </source>
</evidence>
<comment type="subcellular location">
    <subcellularLocation>
        <location evidence="3">Peroxisome membrane</location>
    </subcellularLocation>
</comment>